<organism evidence="1 2">
    <name type="scientific">Coprinopsis marcescibilis</name>
    <name type="common">Agaric fungus</name>
    <name type="synonym">Psathyrella marcescibilis</name>
    <dbReference type="NCBI Taxonomy" id="230819"/>
    <lineage>
        <taxon>Eukaryota</taxon>
        <taxon>Fungi</taxon>
        <taxon>Dikarya</taxon>
        <taxon>Basidiomycota</taxon>
        <taxon>Agaricomycotina</taxon>
        <taxon>Agaricomycetes</taxon>
        <taxon>Agaricomycetidae</taxon>
        <taxon>Agaricales</taxon>
        <taxon>Agaricineae</taxon>
        <taxon>Psathyrellaceae</taxon>
        <taxon>Coprinopsis</taxon>
    </lineage>
</organism>
<dbReference type="Proteomes" id="UP000307440">
    <property type="component" value="Unassembled WGS sequence"/>
</dbReference>
<gene>
    <name evidence="1" type="ORF">FA15DRAFT_653270</name>
</gene>
<protein>
    <submittedName>
        <fullName evidence="1">Uncharacterized protein</fullName>
    </submittedName>
</protein>
<sequence>MTIDFEEVEVDEAVVDAADGWGDGEEAEAVVGGGDAAGHDAEELAEVVVVVDAVDALNAKNEVVGPFAAATGGAAVMVGVDAVVAAAAVEVAEAAEEVEECAAAEGAAAAAAAAVAAEAMVPEVVEQTVDPVTDMDLPDSAGLMAQDDEELHGSVPATTTTVEAAGLADMEDFEAASTVALDNVMTSRQRGRMLLDDRSLPLVPVARNFYWMCGRGLLLLLRLLKLGLEQGRRGRRRAGMLPPKIELLERRQTNILLEGQKFVWRLLIVMRMSGSHAQQLQQLARFDLPKYL</sequence>
<keyword evidence="2" id="KW-1185">Reference proteome</keyword>
<proteinExistence type="predicted"/>
<name>A0A5C3L5C7_COPMA</name>
<reference evidence="1 2" key="1">
    <citation type="journal article" date="2019" name="Nat. Ecol. Evol.">
        <title>Megaphylogeny resolves global patterns of mushroom evolution.</title>
        <authorList>
            <person name="Varga T."/>
            <person name="Krizsan K."/>
            <person name="Foldi C."/>
            <person name="Dima B."/>
            <person name="Sanchez-Garcia M."/>
            <person name="Sanchez-Ramirez S."/>
            <person name="Szollosi G.J."/>
            <person name="Szarkandi J.G."/>
            <person name="Papp V."/>
            <person name="Albert L."/>
            <person name="Andreopoulos W."/>
            <person name="Angelini C."/>
            <person name="Antonin V."/>
            <person name="Barry K.W."/>
            <person name="Bougher N.L."/>
            <person name="Buchanan P."/>
            <person name="Buyck B."/>
            <person name="Bense V."/>
            <person name="Catcheside P."/>
            <person name="Chovatia M."/>
            <person name="Cooper J."/>
            <person name="Damon W."/>
            <person name="Desjardin D."/>
            <person name="Finy P."/>
            <person name="Geml J."/>
            <person name="Haridas S."/>
            <person name="Hughes K."/>
            <person name="Justo A."/>
            <person name="Karasinski D."/>
            <person name="Kautmanova I."/>
            <person name="Kiss B."/>
            <person name="Kocsube S."/>
            <person name="Kotiranta H."/>
            <person name="LaButti K.M."/>
            <person name="Lechner B.E."/>
            <person name="Liimatainen K."/>
            <person name="Lipzen A."/>
            <person name="Lukacs Z."/>
            <person name="Mihaltcheva S."/>
            <person name="Morgado L.N."/>
            <person name="Niskanen T."/>
            <person name="Noordeloos M.E."/>
            <person name="Ohm R.A."/>
            <person name="Ortiz-Santana B."/>
            <person name="Ovrebo C."/>
            <person name="Racz N."/>
            <person name="Riley R."/>
            <person name="Savchenko A."/>
            <person name="Shiryaev A."/>
            <person name="Soop K."/>
            <person name="Spirin V."/>
            <person name="Szebenyi C."/>
            <person name="Tomsovsky M."/>
            <person name="Tulloss R.E."/>
            <person name="Uehling J."/>
            <person name="Grigoriev I.V."/>
            <person name="Vagvolgyi C."/>
            <person name="Papp T."/>
            <person name="Martin F.M."/>
            <person name="Miettinen O."/>
            <person name="Hibbett D.S."/>
            <person name="Nagy L.G."/>
        </authorList>
    </citation>
    <scope>NUCLEOTIDE SEQUENCE [LARGE SCALE GENOMIC DNA]</scope>
    <source>
        <strain evidence="1 2">CBS 121175</strain>
    </source>
</reference>
<evidence type="ECO:0000313" key="2">
    <source>
        <dbReference type="Proteomes" id="UP000307440"/>
    </source>
</evidence>
<dbReference type="AlphaFoldDB" id="A0A5C3L5C7"/>
<evidence type="ECO:0000313" key="1">
    <source>
        <dbReference type="EMBL" id="TFK27753.1"/>
    </source>
</evidence>
<accession>A0A5C3L5C7</accession>
<dbReference type="EMBL" id="ML210161">
    <property type="protein sequence ID" value="TFK27753.1"/>
    <property type="molecule type" value="Genomic_DNA"/>
</dbReference>